<dbReference type="InterPro" id="IPR001962">
    <property type="entry name" value="Asn_synthase"/>
</dbReference>
<reference evidence="7 8" key="1">
    <citation type="submission" date="2024-08" db="EMBL/GenBank/DDBJ databases">
        <title>Genome mining of Saccharopolyspora cebuensis PGLac3 from Nigerian medicinal plant.</title>
        <authorList>
            <person name="Ezeobiora C.E."/>
            <person name="Igbokwe N.H."/>
            <person name="Amin D.H."/>
            <person name="Mendie U.E."/>
        </authorList>
    </citation>
    <scope>NUCLEOTIDE SEQUENCE [LARGE SCALE GENOMIC DNA]</scope>
    <source>
        <strain evidence="7 8">PGLac3</strain>
    </source>
</reference>
<dbReference type="SUPFAM" id="SSF52402">
    <property type="entry name" value="Adenine nucleotide alpha hydrolases-like"/>
    <property type="match status" value="1"/>
</dbReference>
<keyword evidence="3" id="KW-0028">Amino-acid biosynthesis</keyword>
<evidence type="ECO:0000256" key="4">
    <source>
        <dbReference type="ARBA" id="ARBA00048741"/>
    </source>
</evidence>
<dbReference type="RefSeq" id="WP_369775220.1">
    <property type="nucleotide sequence ID" value="NZ_JBGEHV010000044.1"/>
</dbReference>
<organism evidence="7 8">
    <name type="scientific">Saccharopolyspora cebuensis</name>
    <dbReference type="NCBI Taxonomy" id="418759"/>
    <lineage>
        <taxon>Bacteria</taxon>
        <taxon>Bacillati</taxon>
        <taxon>Actinomycetota</taxon>
        <taxon>Actinomycetes</taxon>
        <taxon>Pseudonocardiales</taxon>
        <taxon>Pseudonocardiaceae</taxon>
        <taxon>Saccharopolyspora</taxon>
    </lineage>
</organism>
<evidence type="ECO:0000256" key="1">
    <source>
        <dbReference type="ARBA" id="ARBA00005187"/>
    </source>
</evidence>
<dbReference type="Pfam" id="PF00733">
    <property type="entry name" value="Asn_synthase"/>
    <property type="match status" value="1"/>
</dbReference>
<dbReference type="Gene3D" id="3.40.50.620">
    <property type="entry name" value="HUPs"/>
    <property type="match status" value="2"/>
</dbReference>
<sequence length="615" mass="67034">MTSSAGFVVLPDSIGAGELRVAVPFESARVYTHASGRPWLVTRDDVVLATAGPVRLAVIGRSPVDADRLAELAARITDLSDVDKIVGAVLGSCHLVASVRGQVRIQGSLSGLRRVFRSRVHGVPVASDRADVLATMTGAGIDEEALAVRVACGVQLGPPAGDRSTWSGVVAVAPDHCVLWDRDEEREARWWHAPPAELSLEQGAAVVREALTEVVRGRAPEEGRLSSDLSGGMDSTTVCFLAARDAPDLFSFRWGEAEAGNDDALYAAQAARELPGVEHLVLPQSELPEIFADPDVPVTEEEPYVMSRTIARTRHNARWLAQRGSRRHLAGHGGDEVFCPLPGYLHRLIRRHPLTAWRHLRGSVALRRWPLWSTLGQILTPSTLDAWWRMQADRLTYPAPPLRRAVLAWGTGPLRASPWVTDGGVELAREALRRASEDAHPLAEDPGLHQLMLVVQANSARYRLLARLYEEADVELEMPYLDDRVIEAVMRVRPHEHGGPWRYKPLLSDAMRGLVPAEVLGRSTKGEFGEDVRVGLRSNLPVVLELFADSALASRGLIDPDDLRARLTAPQPDNTTVIALESLIGCETWLRTAAPTIPAPRQPGTRTGEPDLATG</sequence>
<evidence type="ECO:0000313" key="8">
    <source>
        <dbReference type="Proteomes" id="UP001564626"/>
    </source>
</evidence>
<evidence type="ECO:0000259" key="6">
    <source>
        <dbReference type="Pfam" id="PF00733"/>
    </source>
</evidence>
<evidence type="ECO:0000313" key="7">
    <source>
        <dbReference type="EMBL" id="MEY8041886.1"/>
    </source>
</evidence>
<keyword evidence="3" id="KW-0061">Asparagine biosynthesis</keyword>
<dbReference type="PANTHER" id="PTHR43284:SF1">
    <property type="entry name" value="ASPARAGINE SYNTHETASE"/>
    <property type="match status" value="1"/>
</dbReference>
<dbReference type="EC" id="6.3.5.4" evidence="2"/>
<dbReference type="PANTHER" id="PTHR43284">
    <property type="entry name" value="ASPARAGINE SYNTHETASE (GLUTAMINE-HYDROLYZING)"/>
    <property type="match status" value="1"/>
</dbReference>
<dbReference type="Proteomes" id="UP001564626">
    <property type="component" value="Unassembled WGS sequence"/>
</dbReference>
<keyword evidence="8" id="KW-1185">Reference proteome</keyword>
<feature type="region of interest" description="Disordered" evidence="5">
    <location>
        <begin position="594"/>
        <end position="615"/>
    </location>
</feature>
<accession>A0ABV4CLC8</accession>
<dbReference type="InterPro" id="IPR014729">
    <property type="entry name" value="Rossmann-like_a/b/a_fold"/>
</dbReference>
<protein>
    <recommendedName>
        <fullName evidence="2">asparagine synthase (glutamine-hydrolyzing)</fullName>
        <ecNumber evidence="2">6.3.5.4</ecNumber>
    </recommendedName>
</protein>
<gene>
    <name evidence="7" type="ORF">AB8O55_20950</name>
</gene>
<comment type="caution">
    <text evidence="7">The sequence shown here is derived from an EMBL/GenBank/DDBJ whole genome shotgun (WGS) entry which is preliminary data.</text>
</comment>
<dbReference type="EMBL" id="JBGEHV010000044">
    <property type="protein sequence ID" value="MEY8041886.1"/>
    <property type="molecule type" value="Genomic_DNA"/>
</dbReference>
<proteinExistence type="predicted"/>
<name>A0ABV4CLC8_9PSEU</name>
<dbReference type="InterPro" id="IPR051786">
    <property type="entry name" value="ASN_synthetase/amidase"/>
</dbReference>
<comment type="catalytic activity">
    <reaction evidence="4">
        <text>L-aspartate + L-glutamine + ATP + H2O = L-asparagine + L-glutamate + AMP + diphosphate + H(+)</text>
        <dbReference type="Rhea" id="RHEA:12228"/>
        <dbReference type="ChEBI" id="CHEBI:15377"/>
        <dbReference type="ChEBI" id="CHEBI:15378"/>
        <dbReference type="ChEBI" id="CHEBI:29985"/>
        <dbReference type="ChEBI" id="CHEBI:29991"/>
        <dbReference type="ChEBI" id="CHEBI:30616"/>
        <dbReference type="ChEBI" id="CHEBI:33019"/>
        <dbReference type="ChEBI" id="CHEBI:58048"/>
        <dbReference type="ChEBI" id="CHEBI:58359"/>
        <dbReference type="ChEBI" id="CHEBI:456215"/>
        <dbReference type="EC" id="6.3.5.4"/>
    </reaction>
</comment>
<comment type="pathway">
    <text evidence="1">Amino-acid biosynthesis; L-asparagine biosynthesis; L-asparagine from L-aspartate (L-Gln route): step 1/1.</text>
</comment>
<evidence type="ECO:0000256" key="3">
    <source>
        <dbReference type="ARBA" id="ARBA00022888"/>
    </source>
</evidence>
<evidence type="ECO:0000256" key="2">
    <source>
        <dbReference type="ARBA" id="ARBA00012737"/>
    </source>
</evidence>
<feature type="domain" description="Asparagine synthetase" evidence="6">
    <location>
        <begin position="207"/>
        <end position="591"/>
    </location>
</feature>
<evidence type="ECO:0000256" key="5">
    <source>
        <dbReference type="SAM" id="MobiDB-lite"/>
    </source>
</evidence>